<keyword evidence="3" id="KW-1185">Reference proteome</keyword>
<gene>
    <name evidence="1" type="ORF">AVEN_171395_1</name>
    <name evidence="2" type="ORF">AVEN_201751_1</name>
</gene>
<organism evidence="1 3">
    <name type="scientific">Araneus ventricosus</name>
    <name type="common">Orbweaver spider</name>
    <name type="synonym">Epeira ventricosa</name>
    <dbReference type="NCBI Taxonomy" id="182803"/>
    <lineage>
        <taxon>Eukaryota</taxon>
        <taxon>Metazoa</taxon>
        <taxon>Ecdysozoa</taxon>
        <taxon>Arthropoda</taxon>
        <taxon>Chelicerata</taxon>
        <taxon>Arachnida</taxon>
        <taxon>Araneae</taxon>
        <taxon>Araneomorphae</taxon>
        <taxon>Entelegynae</taxon>
        <taxon>Araneoidea</taxon>
        <taxon>Araneidae</taxon>
        <taxon>Araneus</taxon>
    </lineage>
</organism>
<sequence length="146" mass="16664">MFEYSSTDIQCPVSGVPDLDSNLFQSHRSVGPNSLTMTRKRNFITEVFHCSADCRDRLFQKEMKCPVSKQHEGYFGTNFVILNRDQMTRKTPKLALPLQPSTPNQAGGSLTTRYDLTCNRPHTRWIFRGIGFRTSNPPAPKPTPYH</sequence>
<evidence type="ECO:0000313" key="2">
    <source>
        <dbReference type="EMBL" id="GBM93857.1"/>
    </source>
</evidence>
<dbReference type="EMBL" id="BGPR01112015">
    <property type="protein sequence ID" value="GBM93857.1"/>
    <property type="molecule type" value="Genomic_DNA"/>
</dbReference>
<evidence type="ECO:0000313" key="1">
    <source>
        <dbReference type="EMBL" id="GBM93850.1"/>
    </source>
</evidence>
<dbReference type="Proteomes" id="UP000499080">
    <property type="component" value="Unassembled WGS sequence"/>
</dbReference>
<dbReference type="AlphaFoldDB" id="A0A4Y2JUX2"/>
<dbReference type="EMBL" id="BGPR01112012">
    <property type="protein sequence ID" value="GBM93850.1"/>
    <property type="molecule type" value="Genomic_DNA"/>
</dbReference>
<proteinExistence type="predicted"/>
<name>A0A4Y2JUX2_ARAVE</name>
<protein>
    <submittedName>
        <fullName evidence="1">Uncharacterized protein</fullName>
    </submittedName>
</protein>
<comment type="caution">
    <text evidence="1">The sequence shown here is derived from an EMBL/GenBank/DDBJ whole genome shotgun (WGS) entry which is preliminary data.</text>
</comment>
<accession>A0A4Y2JUX2</accession>
<reference evidence="1 3" key="1">
    <citation type="journal article" date="2019" name="Sci. Rep.">
        <title>Orb-weaving spider Araneus ventricosus genome elucidates the spidroin gene catalogue.</title>
        <authorList>
            <person name="Kono N."/>
            <person name="Nakamura H."/>
            <person name="Ohtoshi R."/>
            <person name="Moran D.A.P."/>
            <person name="Shinohara A."/>
            <person name="Yoshida Y."/>
            <person name="Fujiwara M."/>
            <person name="Mori M."/>
            <person name="Tomita M."/>
            <person name="Arakawa K."/>
        </authorList>
    </citation>
    <scope>NUCLEOTIDE SEQUENCE [LARGE SCALE GENOMIC DNA]</scope>
</reference>
<evidence type="ECO:0000313" key="3">
    <source>
        <dbReference type="Proteomes" id="UP000499080"/>
    </source>
</evidence>